<accession>A0ABP0AXJ0</accession>
<dbReference type="Pfam" id="PF13095">
    <property type="entry name" value="FTA2"/>
    <property type="match status" value="1"/>
</dbReference>
<proteinExistence type="predicted"/>
<feature type="compositionally biased region" description="Polar residues" evidence="1">
    <location>
        <begin position="213"/>
        <end position="233"/>
    </location>
</feature>
<sequence>MVAAYGDPFYNECRAFGSLQESGHADMAIECFGYVLIDEEHERAMVSSKPPPLRAIVKALGTANDGKQNLPRATAGRILEDIFIDWKLFDFSISVTTPHFLTHAALRSATLSPAAKSAVDTELFLASIADYCEFETMQCASNKPPLQKQKLRRYLIHGGKKYALRSKPRHFTFVDLREHDWKSLTSPEHLPSSVEAAGARTKTAAGRVVKSQVKPQSKTSRTNTQAVSRAASTWQVPSQRLKNPRMWWHKDFDEQSSMFLRNCFWAASAMEWRVRDWLFFPTKAGDAGACVLQLTRLMVQGADLHEHKDLVESDKVARFEFDEEFKIGINEDKELEYLLN</sequence>
<name>A0ABP0AXJ0_9PEZI</name>
<evidence type="ECO:0000313" key="3">
    <source>
        <dbReference type="Proteomes" id="UP001642405"/>
    </source>
</evidence>
<organism evidence="2 3">
    <name type="scientific">Sporothrix curviconia</name>
    <dbReference type="NCBI Taxonomy" id="1260050"/>
    <lineage>
        <taxon>Eukaryota</taxon>
        <taxon>Fungi</taxon>
        <taxon>Dikarya</taxon>
        <taxon>Ascomycota</taxon>
        <taxon>Pezizomycotina</taxon>
        <taxon>Sordariomycetes</taxon>
        <taxon>Sordariomycetidae</taxon>
        <taxon>Ophiostomatales</taxon>
        <taxon>Ophiostomataceae</taxon>
        <taxon>Sporothrix</taxon>
    </lineage>
</organism>
<reference evidence="2 3" key="1">
    <citation type="submission" date="2024-01" db="EMBL/GenBank/DDBJ databases">
        <authorList>
            <person name="Allen C."/>
            <person name="Tagirdzhanova G."/>
        </authorList>
    </citation>
    <scope>NUCLEOTIDE SEQUENCE [LARGE SCALE GENOMIC DNA]</scope>
</reference>
<evidence type="ECO:0000313" key="2">
    <source>
        <dbReference type="EMBL" id="CAK7211959.1"/>
    </source>
</evidence>
<dbReference type="Proteomes" id="UP001642405">
    <property type="component" value="Unassembled WGS sequence"/>
</dbReference>
<gene>
    <name evidence="2" type="ORF">SCUCBS95973_001300</name>
</gene>
<comment type="caution">
    <text evidence="2">The sequence shown here is derived from an EMBL/GenBank/DDBJ whole genome shotgun (WGS) entry which is preliminary data.</text>
</comment>
<dbReference type="InterPro" id="IPR025213">
    <property type="entry name" value="Sim4_Fta2"/>
</dbReference>
<dbReference type="EMBL" id="CAWUHB010000004">
    <property type="protein sequence ID" value="CAK7211959.1"/>
    <property type="molecule type" value="Genomic_DNA"/>
</dbReference>
<keyword evidence="3" id="KW-1185">Reference proteome</keyword>
<evidence type="ECO:0000256" key="1">
    <source>
        <dbReference type="SAM" id="MobiDB-lite"/>
    </source>
</evidence>
<feature type="region of interest" description="Disordered" evidence="1">
    <location>
        <begin position="212"/>
        <end position="233"/>
    </location>
</feature>
<protein>
    <submittedName>
        <fullName evidence="2">Uncharacterized protein</fullName>
    </submittedName>
</protein>